<feature type="non-terminal residue" evidence="2">
    <location>
        <position position="1"/>
    </location>
</feature>
<protein>
    <submittedName>
        <fullName evidence="2">Uncharacterized protein</fullName>
    </submittedName>
</protein>
<name>A0A0B7AZM6_9EUPU</name>
<evidence type="ECO:0000313" key="1">
    <source>
        <dbReference type="EMBL" id="CEK86240.1"/>
    </source>
</evidence>
<organism evidence="2">
    <name type="scientific">Arion vulgaris</name>
    <dbReference type="NCBI Taxonomy" id="1028688"/>
    <lineage>
        <taxon>Eukaryota</taxon>
        <taxon>Metazoa</taxon>
        <taxon>Spiralia</taxon>
        <taxon>Lophotrochozoa</taxon>
        <taxon>Mollusca</taxon>
        <taxon>Gastropoda</taxon>
        <taxon>Heterobranchia</taxon>
        <taxon>Euthyneura</taxon>
        <taxon>Panpulmonata</taxon>
        <taxon>Eupulmonata</taxon>
        <taxon>Stylommatophora</taxon>
        <taxon>Helicina</taxon>
        <taxon>Arionoidea</taxon>
        <taxon>Arionidae</taxon>
        <taxon>Arion</taxon>
    </lineage>
</organism>
<gene>
    <name evidence="2" type="primary">ORF152709</name>
    <name evidence="1" type="synonym">ORF152704</name>
</gene>
<dbReference type="EMBL" id="HACG01039378">
    <property type="protein sequence ID" value="CEK86243.1"/>
    <property type="molecule type" value="Transcribed_RNA"/>
</dbReference>
<proteinExistence type="predicted"/>
<accession>A0A0B7AZM6</accession>
<dbReference type="AlphaFoldDB" id="A0A0B7AZM6"/>
<reference evidence="2" key="1">
    <citation type="submission" date="2014-12" db="EMBL/GenBank/DDBJ databases">
        <title>Insight into the proteome of Arion vulgaris.</title>
        <authorList>
            <person name="Aradska J."/>
            <person name="Bulat T."/>
            <person name="Smidak R."/>
            <person name="Sarate P."/>
            <person name="Gangsoo J."/>
            <person name="Sialana F."/>
            <person name="Bilban M."/>
            <person name="Lubec G."/>
        </authorList>
    </citation>
    <scope>NUCLEOTIDE SEQUENCE</scope>
    <source>
        <tissue evidence="2">Skin</tissue>
    </source>
</reference>
<sequence>EWLTSCRNGVFKGECFEDHGFKSGPLRSRVHFFQKHRGSFLKLWSSFTILDISVERDQVMWDKSQCNEVNPLTLDFQ</sequence>
<evidence type="ECO:0000313" key="2">
    <source>
        <dbReference type="EMBL" id="CEK86243.1"/>
    </source>
</evidence>
<dbReference type="EMBL" id="HACG01039375">
    <property type="protein sequence ID" value="CEK86240.1"/>
    <property type="molecule type" value="Transcribed_RNA"/>
</dbReference>